<dbReference type="GO" id="GO:0008081">
    <property type="term" value="F:phosphoric diester hydrolase activity"/>
    <property type="evidence" value="ECO:0007669"/>
    <property type="project" value="InterPro"/>
</dbReference>
<protein>
    <recommendedName>
        <fullName evidence="1">GP-PDE domain-containing protein</fullName>
    </recommendedName>
</protein>
<organism evidence="2 3">
    <name type="scientific">Candidatus Borkfalkia excrementavium</name>
    <dbReference type="NCBI Taxonomy" id="2838505"/>
    <lineage>
        <taxon>Bacteria</taxon>
        <taxon>Bacillati</taxon>
        <taxon>Bacillota</taxon>
        <taxon>Clostridia</taxon>
        <taxon>Christensenellales</taxon>
        <taxon>Christensenellaceae</taxon>
        <taxon>Candidatus Borkfalkia</taxon>
    </lineage>
</organism>
<dbReference type="InterPro" id="IPR017946">
    <property type="entry name" value="PLC-like_Pdiesterase_TIM-brl"/>
</dbReference>
<dbReference type="Gene3D" id="3.20.20.190">
    <property type="entry name" value="Phosphatidylinositol (PI) phosphodiesterase"/>
    <property type="match status" value="1"/>
</dbReference>
<sequence>MAIGNKVLFHKSNKDIIIAGHRGICAKYPENTMLSYRKAIESGVDQLEIDVNMTADKKLVLIHDPWVDRVTEKSGKVRSFTLEQIKMMDAGSHKSYDFRGERIPEFKELLELVQGTDISLNVEIKDRTFEVVDATVRTLFDYGMQDRFVIACFDANIIQYAHQKYGVMTQGFPDDMHDNFSNETRDHMYAVGIPMWAITEKLVQEYLDCGIQPWAWCPDTEEDVRKAVSCGARLLTCNDPAPAMKVIGEMGLRRV</sequence>
<dbReference type="PANTHER" id="PTHR46211:SF14">
    <property type="entry name" value="GLYCEROPHOSPHODIESTER PHOSPHODIESTERASE"/>
    <property type="match status" value="1"/>
</dbReference>
<comment type="caution">
    <text evidence="2">The sequence shown here is derived from an EMBL/GenBank/DDBJ whole genome shotgun (WGS) entry which is preliminary data.</text>
</comment>
<proteinExistence type="predicted"/>
<dbReference type="AlphaFoldDB" id="A0A9D1Z9I4"/>
<dbReference type="Proteomes" id="UP000824135">
    <property type="component" value="Unassembled WGS sequence"/>
</dbReference>
<dbReference type="GO" id="GO:0006629">
    <property type="term" value="P:lipid metabolic process"/>
    <property type="evidence" value="ECO:0007669"/>
    <property type="project" value="InterPro"/>
</dbReference>
<dbReference type="EMBL" id="DXCO01000040">
    <property type="protein sequence ID" value="HIY78723.1"/>
    <property type="molecule type" value="Genomic_DNA"/>
</dbReference>
<evidence type="ECO:0000259" key="1">
    <source>
        <dbReference type="PROSITE" id="PS51704"/>
    </source>
</evidence>
<accession>A0A9D1Z9I4</accession>
<dbReference type="InterPro" id="IPR030395">
    <property type="entry name" value="GP_PDE_dom"/>
</dbReference>
<gene>
    <name evidence="2" type="ORF">H9728_06725</name>
</gene>
<dbReference type="PANTHER" id="PTHR46211">
    <property type="entry name" value="GLYCEROPHOSPHORYL DIESTER PHOSPHODIESTERASE"/>
    <property type="match status" value="1"/>
</dbReference>
<evidence type="ECO:0000313" key="2">
    <source>
        <dbReference type="EMBL" id="HIY78723.1"/>
    </source>
</evidence>
<feature type="domain" description="GP-PDE" evidence="1">
    <location>
        <begin position="16"/>
        <end position="247"/>
    </location>
</feature>
<name>A0A9D1Z9I4_9FIRM</name>
<reference evidence="2" key="1">
    <citation type="journal article" date="2021" name="PeerJ">
        <title>Extensive microbial diversity within the chicken gut microbiome revealed by metagenomics and culture.</title>
        <authorList>
            <person name="Gilroy R."/>
            <person name="Ravi A."/>
            <person name="Getino M."/>
            <person name="Pursley I."/>
            <person name="Horton D.L."/>
            <person name="Alikhan N.F."/>
            <person name="Baker D."/>
            <person name="Gharbi K."/>
            <person name="Hall N."/>
            <person name="Watson M."/>
            <person name="Adriaenssens E.M."/>
            <person name="Foster-Nyarko E."/>
            <person name="Jarju S."/>
            <person name="Secka A."/>
            <person name="Antonio M."/>
            <person name="Oren A."/>
            <person name="Chaudhuri R.R."/>
            <person name="La Ragione R."/>
            <person name="Hildebrand F."/>
            <person name="Pallen M.J."/>
        </authorList>
    </citation>
    <scope>NUCLEOTIDE SEQUENCE</scope>
    <source>
        <strain evidence="2">CHK199-9574</strain>
    </source>
</reference>
<reference evidence="2" key="2">
    <citation type="submission" date="2021-04" db="EMBL/GenBank/DDBJ databases">
        <authorList>
            <person name="Gilroy R."/>
        </authorList>
    </citation>
    <scope>NUCLEOTIDE SEQUENCE</scope>
    <source>
        <strain evidence="2">CHK199-9574</strain>
    </source>
</reference>
<evidence type="ECO:0000313" key="3">
    <source>
        <dbReference type="Proteomes" id="UP000824135"/>
    </source>
</evidence>
<dbReference type="PROSITE" id="PS51704">
    <property type="entry name" value="GP_PDE"/>
    <property type="match status" value="1"/>
</dbReference>
<dbReference type="Pfam" id="PF03009">
    <property type="entry name" value="GDPD"/>
    <property type="match status" value="1"/>
</dbReference>
<dbReference type="SUPFAM" id="SSF51695">
    <property type="entry name" value="PLC-like phosphodiesterases"/>
    <property type="match status" value="1"/>
</dbReference>